<dbReference type="OrthoDB" id="5347513at2759"/>
<keyword evidence="1" id="KW-0175">Coiled coil</keyword>
<dbReference type="VEuPathDB" id="FungiDB:DFL_005145"/>
<evidence type="ECO:0000313" key="3">
    <source>
        <dbReference type="EMBL" id="RVD86893.1"/>
    </source>
</evidence>
<accession>A0A437A6W4</accession>
<feature type="compositionally biased region" description="Polar residues" evidence="2">
    <location>
        <begin position="177"/>
        <end position="186"/>
    </location>
</feature>
<evidence type="ECO:0000313" key="4">
    <source>
        <dbReference type="Proteomes" id="UP000283090"/>
    </source>
</evidence>
<dbReference type="EMBL" id="SAEB01000006">
    <property type="protein sequence ID" value="RVD86893.1"/>
    <property type="molecule type" value="Genomic_DNA"/>
</dbReference>
<comment type="caution">
    <text evidence="3">The sequence shown here is derived from an EMBL/GenBank/DDBJ whole genome shotgun (WGS) entry which is preliminary data.</text>
</comment>
<dbReference type="AlphaFoldDB" id="A0A437A6W4"/>
<keyword evidence="4" id="KW-1185">Reference proteome</keyword>
<name>A0A437A6W4_ARTFL</name>
<proteinExistence type="predicted"/>
<feature type="coiled-coil region" evidence="1">
    <location>
        <begin position="475"/>
        <end position="534"/>
    </location>
</feature>
<gene>
    <name evidence="3" type="ORF">DFL_005145</name>
</gene>
<feature type="region of interest" description="Disordered" evidence="2">
    <location>
        <begin position="1"/>
        <end position="21"/>
    </location>
</feature>
<feature type="compositionally biased region" description="Low complexity" evidence="2">
    <location>
        <begin position="1"/>
        <end position="12"/>
    </location>
</feature>
<dbReference type="Proteomes" id="UP000283090">
    <property type="component" value="Unassembled WGS sequence"/>
</dbReference>
<feature type="coiled-coil region" evidence="1">
    <location>
        <begin position="355"/>
        <end position="442"/>
    </location>
</feature>
<evidence type="ECO:0000256" key="2">
    <source>
        <dbReference type="SAM" id="MobiDB-lite"/>
    </source>
</evidence>
<organism evidence="3 4">
    <name type="scientific">Arthrobotrys flagrans</name>
    <name type="common">Nematode-trapping fungus</name>
    <name type="synonym">Trichothecium flagrans</name>
    <dbReference type="NCBI Taxonomy" id="97331"/>
    <lineage>
        <taxon>Eukaryota</taxon>
        <taxon>Fungi</taxon>
        <taxon>Dikarya</taxon>
        <taxon>Ascomycota</taxon>
        <taxon>Pezizomycotina</taxon>
        <taxon>Orbiliomycetes</taxon>
        <taxon>Orbiliales</taxon>
        <taxon>Orbiliaceae</taxon>
        <taxon>Arthrobotrys</taxon>
    </lineage>
</organism>
<feature type="region of interest" description="Disordered" evidence="2">
    <location>
        <begin position="134"/>
        <end position="188"/>
    </location>
</feature>
<feature type="region of interest" description="Disordered" evidence="2">
    <location>
        <begin position="226"/>
        <end position="262"/>
    </location>
</feature>
<protein>
    <submittedName>
        <fullName evidence="3">Uncharacterized protein</fullName>
    </submittedName>
</protein>
<feature type="compositionally biased region" description="Polar residues" evidence="2">
    <location>
        <begin position="152"/>
        <end position="165"/>
    </location>
</feature>
<feature type="compositionally biased region" description="Acidic residues" evidence="2">
    <location>
        <begin position="136"/>
        <end position="148"/>
    </location>
</feature>
<dbReference type="RefSeq" id="XP_067492437.1">
    <property type="nucleotide sequence ID" value="XM_067634361.1"/>
</dbReference>
<evidence type="ECO:0000256" key="1">
    <source>
        <dbReference type="SAM" id="Coils"/>
    </source>
</evidence>
<feature type="compositionally biased region" description="Low complexity" evidence="2">
    <location>
        <begin position="226"/>
        <end position="237"/>
    </location>
</feature>
<feature type="compositionally biased region" description="Basic and acidic residues" evidence="2">
    <location>
        <begin position="166"/>
        <end position="176"/>
    </location>
</feature>
<dbReference type="GeneID" id="93587456"/>
<sequence>MDQSFSSLSSPSLKRKRSGTEVMTNLRAEAAKVVRKKLGLHVDPRKVTITCKPFPKRKTVYLWKINGDLNETEKNLIARTINSESVQRRYFRSWSDHERVQLTSLIKKEAILPEYYVKKGNRSDLQSAAWELLSSDTEDDEEGVEGEDLAGYQSNGDRSQLLVESTSERPTKRSRETSTSNDNRTSPEALVQNAVGSVPDSQPIVTSTVFQTPSVVQIAKRCSLQPSQSPLPQSVSLETTSRQETPKRIIPTPPRTMSLNSNGILELDPMPTTVTPSPTTPIAAIAASPYTPITDTLALFMEYNKTDRHPGDERNNEMAKVAITDMEIMMQAFIKHSAIGFLEIPRLWSEKRALKREYEEKESRYEERLSFLKRELEQQVKLSCDKESMFKGIISSLETENARNIKDKVELEKQNGSLQEEVNTIAKERDSMQHQINVLEQDLASSRASEKHSRHNESVMKDCYQRLGAEHDKLKETTDLEAKELKENIEALENSQSELQSRLVASAETHRSKEAALQEKILALESNLKNSMAEKESLHDSLKLLEKGLQESFQKLLQKL</sequence>
<reference evidence="3 4" key="1">
    <citation type="submission" date="2019-01" db="EMBL/GenBank/DDBJ databases">
        <title>Intercellular communication is required for trap formation in the nematode-trapping fungus Duddingtonia flagrans.</title>
        <authorList>
            <person name="Youssar L."/>
            <person name="Wernet V."/>
            <person name="Hensel N."/>
            <person name="Hildebrandt H.-G."/>
            <person name="Fischer R."/>
        </authorList>
    </citation>
    <scope>NUCLEOTIDE SEQUENCE [LARGE SCALE GENOMIC DNA]</scope>
    <source>
        <strain evidence="3 4">CBS H-5679</strain>
    </source>
</reference>